<sequence>MADFFYVSITGLQLKRVWHAPRFWLHAAASMSQAKSADGCLSADARTIDGVHHTLTVWTSRKAMLAYLSTGAHLKAMKAFKSFATGKVYGFETAKVPAWPTAHALWLDKGRQV</sequence>
<evidence type="ECO:0000313" key="1">
    <source>
        <dbReference type="EMBL" id="SFF05729.1"/>
    </source>
</evidence>
<dbReference type="SUPFAM" id="SSF54909">
    <property type="entry name" value="Dimeric alpha+beta barrel"/>
    <property type="match status" value="1"/>
</dbReference>
<evidence type="ECO:0008006" key="3">
    <source>
        <dbReference type="Google" id="ProtNLM"/>
    </source>
</evidence>
<dbReference type="STRING" id="74348.SAMN04488523_11637"/>
<name>A0A1I2FLL1_9RHOB</name>
<evidence type="ECO:0000313" key="2">
    <source>
        <dbReference type="Proteomes" id="UP000198977"/>
    </source>
</evidence>
<gene>
    <name evidence="1" type="ORF">SAMN04488523_11637</name>
</gene>
<protein>
    <recommendedName>
        <fullName evidence="3">DUF3291 domain-containing protein</fullName>
    </recommendedName>
</protein>
<organism evidence="1 2">
    <name type="scientific">Sulfitobacter brevis</name>
    <dbReference type="NCBI Taxonomy" id="74348"/>
    <lineage>
        <taxon>Bacteria</taxon>
        <taxon>Pseudomonadati</taxon>
        <taxon>Pseudomonadota</taxon>
        <taxon>Alphaproteobacteria</taxon>
        <taxon>Rhodobacterales</taxon>
        <taxon>Roseobacteraceae</taxon>
        <taxon>Sulfitobacter</taxon>
    </lineage>
</organism>
<dbReference type="EMBL" id="FOMW01000016">
    <property type="protein sequence ID" value="SFF05729.1"/>
    <property type="molecule type" value="Genomic_DNA"/>
</dbReference>
<proteinExistence type="predicted"/>
<dbReference type="RefSeq" id="WP_093925151.1">
    <property type="nucleotide sequence ID" value="NZ_FOMW01000016.1"/>
</dbReference>
<reference evidence="1 2" key="1">
    <citation type="submission" date="2016-10" db="EMBL/GenBank/DDBJ databases">
        <authorList>
            <person name="de Groot N.N."/>
        </authorList>
    </citation>
    <scope>NUCLEOTIDE SEQUENCE [LARGE SCALE GENOMIC DNA]</scope>
    <source>
        <strain evidence="1 2">DSM 11443</strain>
    </source>
</reference>
<accession>A0A1I2FLL1</accession>
<dbReference type="Proteomes" id="UP000198977">
    <property type="component" value="Unassembled WGS sequence"/>
</dbReference>
<dbReference type="AlphaFoldDB" id="A0A1I2FLL1"/>
<dbReference type="OrthoDB" id="1550774at2"/>
<keyword evidence="2" id="KW-1185">Reference proteome</keyword>
<dbReference type="InterPro" id="IPR011008">
    <property type="entry name" value="Dimeric_a/b-barrel"/>
</dbReference>